<dbReference type="Gene3D" id="1.10.1200.10">
    <property type="entry name" value="ACP-like"/>
    <property type="match status" value="1"/>
</dbReference>
<dbReference type="InterPro" id="IPR036736">
    <property type="entry name" value="ACP-like_sf"/>
</dbReference>
<dbReference type="InterPro" id="IPR009081">
    <property type="entry name" value="PP-bd_ACP"/>
</dbReference>
<evidence type="ECO:0000313" key="2">
    <source>
        <dbReference type="EMBL" id="KAH1131821.1"/>
    </source>
</evidence>
<feature type="domain" description="Carrier" evidence="1">
    <location>
        <begin position="67"/>
        <end position="143"/>
    </location>
</feature>
<dbReference type="GO" id="GO:0000036">
    <property type="term" value="F:acyl carrier activity"/>
    <property type="evidence" value="ECO:0007669"/>
    <property type="project" value="InterPro"/>
</dbReference>
<dbReference type="Proteomes" id="UP000828251">
    <property type="component" value="Unassembled WGS sequence"/>
</dbReference>
<dbReference type="PANTHER" id="PTHR46153:SF2">
    <property type="entry name" value="ACYL CARRIER PROTEIN"/>
    <property type="match status" value="1"/>
</dbReference>
<dbReference type="InterPro" id="IPR044813">
    <property type="entry name" value="ACP_chloroplastic"/>
</dbReference>
<dbReference type="Pfam" id="PF00550">
    <property type="entry name" value="PP-binding"/>
    <property type="match status" value="1"/>
</dbReference>
<comment type="caution">
    <text evidence="2">The sequence shown here is derived from an EMBL/GenBank/DDBJ whole genome shotgun (WGS) entry which is preliminary data.</text>
</comment>
<dbReference type="AlphaFoldDB" id="A0A9D4ANC4"/>
<evidence type="ECO:0000259" key="1">
    <source>
        <dbReference type="PROSITE" id="PS50075"/>
    </source>
</evidence>
<keyword evidence="3" id="KW-1185">Reference proteome</keyword>
<dbReference type="EMBL" id="JAIQCV010000001">
    <property type="protein sequence ID" value="KAH1131821.1"/>
    <property type="molecule type" value="Genomic_DNA"/>
</dbReference>
<accession>A0A9D4ANC4</accession>
<dbReference type="SUPFAM" id="SSF47336">
    <property type="entry name" value="ACP-like"/>
    <property type="match status" value="1"/>
</dbReference>
<gene>
    <name evidence="2" type="ORF">J1N35_003199</name>
</gene>
<name>A0A9D4ANC4_9ROSI</name>
<dbReference type="PROSITE" id="PS50075">
    <property type="entry name" value="CARRIER"/>
    <property type="match status" value="1"/>
</dbReference>
<reference evidence="2 3" key="1">
    <citation type="journal article" date="2021" name="Plant Biotechnol. J.">
        <title>Multi-omics assisted identification of the key and species-specific regulatory components of drought-tolerant mechanisms in Gossypium stocksii.</title>
        <authorList>
            <person name="Yu D."/>
            <person name="Ke L."/>
            <person name="Zhang D."/>
            <person name="Wu Y."/>
            <person name="Sun Y."/>
            <person name="Mei J."/>
            <person name="Sun J."/>
            <person name="Sun Y."/>
        </authorList>
    </citation>
    <scope>NUCLEOTIDE SEQUENCE [LARGE SCALE GENOMIC DNA]</scope>
    <source>
        <strain evidence="3">cv. E1</strain>
        <tissue evidence="2">Leaf</tissue>
    </source>
</reference>
<dbReference type="PANTHER" id="PTHR46153">
    <property type="entry name" value="ACYL CARRIER PROTEIN"/>
    <property type="match status" value="1"/>
</dbReference>
<evidence type="ECO:0000313" key="3">
    <source>
        <dbReference type="Proteomes" id="UP000828251"/>
    </source>
</evidence>
<organism evidence="2 3">
    <name type="scientific">Gossypium stocksii</name>
    <dbReference type="NCBI Taxonomy" id="47602"/>
    <lineage>
        <taxon>Eukaryota</taxon>
        <taxon>Viridiplantae</taxon>
        <taxon>Streptophyta</taxon>
        <taxon>Embryophyta</taxon>
        <taxon>Tracheophyta</taxon>
        <taxon>Spermatophyta</taxon>
        <taxon>Magnoliopsida</taxon>
        <taxon>eudicotyledons</taxon>
        <taxon>Gunneridae</taxon>
        <taxon>Pentapetalae</taxon>
        <taxon>rosids</taxon>
        <taxon>malvids</taxon>
        <taxon>Malvales</taxon>
        <taxon>Malvaceae</taxon>
        <taxon>Malvoideae</taxon>
        <taxon>Gossypium</taxon>
    </lineage>
</organism>
<sequence>MNIQTNQAAICIAFFKDTIKRHFKTESTIALAKLYLRVCKVRRLLLQPRLDHWSPLLQFPELGELFLTTKASLPFARRHCQAISIDVSTVSPETKLADLGAGSLYTVEIMMALEEQFGVSLGEGGAENIVTVQDAAGLIEKVNVAAA</sequence>
<protein>
    <recommendedName>
        <fullName evidence="1">Carrier domain-containing protein</fullName>
    </recommendedName>
</protein>
<dbReference type="OrthoDB" id="448946at2759"/>
<proteinExistence type="predicted"/>